<accession>A0A418WIY2</accession>
<comment type="caution">
    <text evidence="1">The sequence shown here is derived from an EMBL/GenBank/DDBJ whole genome shotgun (WGS) entry which is preliminary data.</text>
</comment>
<proteinExistence type="predicted"/>
<dbReference type="EMBL" id="QYUK01000011">
    <property type="protein sequence ID" value="RJF89930.1"/>
    <property type="molecule type" value="Genomic_DNA"/>
</dbReference>
<evidence type="ECO:0000313" key="2">
    <source>
        <dbReference type="Proteomes" id="UP000284605"/>
    </source>
</evidence>
<dbReference type="OrthoDB" id="5298181at2"/>
<sequence>MSQRVSFADEAAAAWAEYQETGLHLTQQEIETWLDSWGTDAETEVPRCHK</sequence>
<dbReference type="AlphaFoldDB" id="A0A418WIY2"/>
<reference evidence="1 2" key="1">
    <citation type="submission" date="2018-09" db="EMBL/GenBank/DDBJ databases">
        <authorList>
            <person name="Zhu H."/>
        </authorList>
    </citation>
    <scope>NUCLEOTIDE SEQUENCE [LARGE SCALE GENOMIC DNA]</scope>
    <source>
        <strain evidence="1 2">K1W22B-8</strain>
    </source>
</reference>
<evidence type="ECO:0000313" key="1">
    <source>
        <dbReference type="EMBL" id="RJF89930.1"/>
    </source>
</evidence>
<organism evidence="1 2">
    <name type="scientific">Oleomonas cavernae</name>
    <dbReference type="NCBI Taxonomy" id="2320859"/>
    <lineage>
        <taxon>Bacteria</taxon>
        <taxon>Pseudomonadati</taxon>
        <taxon>Pseudomonadota</taxon>
        <taxon>Alphaproteobacteria</taxon>
        <taxon>Acetobacterales</taxon>
        <taxon>Acetobacteraceae</taxon>
        <taxon>Oleomonas</taxon>
    </lineage>
</organism>
<keyword evidence="2" id="KW-1185">Reference proteome</keyword>
<name>A0A418WIY2_9PROT</name>
<gene>
    <name evidence="1" type="ORF">D3874_09755</name>
</gene>
<protein>
    <submittedName>
        <fullName evidence="1">Transcriptional regulator</fullName>
    </submittedName>
</protein>
<dbReference type="Proteomes" id="UP000284605">
    <property type="component" value="Unassembled WGS sequence"/>
</dbReference>